<organism evidence="1 2">
    <name type="scientific">Pyronema omphalodes (strain CBS 100304)</name>
    <name type="common">Pyronema confluens</name>
    <dbReference type="NCBI Taxonomy" id="1076935"/>
    <lineage>
        <taxon>Eukaryota</taxon>
        <taxon>Fungi</taxon>
        <taxon>Dikarya</taxon>
        <taxon>Ascomycota</taxon>
        <taxon>Pezizomycotina</taxon>
        <taxon>Pezizomycetes</taxon>
        <taxon>Pezizales</taxon>
        <taxon>Pyronemataceae</taxon>
        <taxon>Pyronema</taxon>
    </lineage>
</organism>
<gene>
    <name evidence="1" type="ORF">PCON_09681</name>
</gene>
<keyword evidence="2" id="KW-1185">Reference proteome</keyword>
<dbReference type="Proteomes" id="UP000018144">
    <property type="component" value="Unassembled WGS sequence"/>
</dbReference>
<accession>U4LNU6</accession>
<evidence type="ECO:0000313" key="2">
    <source>
        <dbReference type="Proteomes" id="UP000018144"/>
    </source>
</evidence>
<evidence type="ECO:0000313" key="1">
    <source>
        <dbReference type="EMBL" id="CCX31005.1"/>
    </source>
</evidence>
<name>U4LNU6_PYROM</name>
<sequence>MPMRLAKNFRHPKIRQRLLQAERNLRRPSRLARPKAVSLVPAAVTVNMRSSCFVIIEDVTALTMLGLGFSQPPGSARMKIVVI</sequence>
<proteinExistence type="predicted"/>
<dbReference type="AlphaFoldDB" id="U4LNU6"/>
<dbReference type="EMBL" id="HF935505">
    <property type="protein sequence ID" value="CCX31005.1"/>
    <property type="molecule type" value="Genomic_DNA"/>
</dbReference>
<protein>
    <submittedName>
        <fullName evidence="1">Uncharacterized protein</fullName>
    </submittedName>
</protein>
<reference evidence="1 2" key="1">
    <citation type="journal article" date="2013" name="PLoS Genet.">
        <title>The genome and development-dependent transcriptomes of Pyronema confluens: a window into fungal evolution.</title>
        <authorList>
            <person name="Traeger S."/>
            <person name="Altegoer F."/>
            <person name="Freitag M."/>
            <person name="Gabaldon T."/>
            <person name="Kempken F."/>
            <person name="Kumar A."/>
            <person name="Marcet-Houben M."/>
            <person name="Poggeler S."/>
            <person name="Stajich J.E."/>
            <person name="Nowrousian M."/>
        </authorList>
    </citation>
    <scope>NUCLEOTIDE SEQUENCE [LARGE SCALE GENOMIC DNA]</scope>
    <source>
        <strain evidence="2">CBS 100304</strain>
        <tissue evidence="1">Vegetative mycelium</tissue>
    </source>
</reference>